<dbReference type="GeneID" id="60927628"/>
<protein>
    <submittedName>
        <fullName evidence="2">N-acetylmuramoyl-L-alanine amidase</fullName>
    </submittedName>
</protein>
<dbReference type="RefSeq" id="WP_011107910.1">
    <property type="nucleotide sequence ID" value="NZ_CAXKYD010000062.1"/>
</dbReference>
<dbReference type="PANTHER" id="PTHR11022:SF41">
    <property type="entry name" value="PEPTIDOGLYCAN-RECOGNITION PROTEIN LC-RELATED"/>
    <property type="match status" value="1"/>
</dbReference>
<dbReference type="GO" id="GO:0009253">
    <property type="term" value="P:peptidoglycan catabolic process"/>
    <property type="evidence" value="ECO:0007669"/>
    <property type="project" value="InterPro"/>
</dbReference>
<dbReference type="SUPFAM" id="SSF55846">
    <property type="entry name" value="N-acetylmuramoyl-L-alanine amidase-like"/>
    <property type="match status" value="1"/>
</dbReference>
<sequence>MRTITLIIIHCSATPEGKSLSAEACRQDHIRHRGFRDIDYHFYITRDGEIHPGRPLEKIGAHCRNHNAHSIGICYEGGLDAEGQAKDTRTLAQRGALLALLRELKKKFPEALIVGHHDLNPMKECPCYPCVEEYREL</sequence>
<name>A0A0P0EY29_BACT4</name>
<dbReference type="Proteomes" id="UP000436858">
    <property type="component" value="Unassembled WGS sequence"/>
</dbReference>
<dbReference type="SMART" id="SM00701">
    <property type="entry name" value="PGRP"/>
    <property type="match status" value="1"/>
</dbReference>
<dbReference type="OMA" id="NIDVEWF"/>
<dbReference type="InterPro" id="IPR006619">
    <property type="entry name" value="PGRP_domain_met/bac"/>
</dbReference>
<dbReference type="AlphaFoldDB" id="A0A0P0EY29"/>
<reference evidence="2 3" key="1">
    <citation type="journal article" date="2019" name="Nat. Med.">
        <title>A library of human gut bacterial isolates paired with longitudinal multiomics data enables mechanistic microbiome research.</title>
        <authorList>
            <person name="Poyet M."/>
            <person name="Groussin M."/>
            <person name="Gibbons S.M."/>
            <person name="Avila-Pacheco J."/>
            <person name="Jiang X."/>
            <person name="Kearney S.M."/>
            <person name="Perrotta A.R."/>
            <person name="Berdy B."/>
            <person name="Zhao S."/>
            <person name="Lieberman T.D."/>
            <person name="Swanson P.K."/>
            <person name="Smith M."/>
            <person name="Roesemann S."/>
            <person name="Alexander J.E."/>
            <person name="Rich S.A."/>
            <person name="Livny J."/>
            <person name="Vlamakis H."/>
            <person name="Clish C."/>
            <person name="Bullock K."/>
            <person name="Deik A."/>
            <person name="Scott J."/>
            <person name="Pierce K.A."/>
            <person name="Xavier R.J."/>
            <person name="Alm E.J."/>
        </authorList>
    </citation>
    <scope>NUCLEOTIDE SEQUENCE [LARGE SCALE GENOMIC DNA]</scope>
    <source>
        <strain evidence="2 3">BIOML-A162</strain>
    </source>
</reference>
<dbReference type="PANTHER" id="PTHR11022">
    <property type="entry name" value="PEPTIDOGLYCAN RECOGNITION PROTEIN"/>
    <property type="match status" value="1"/>
</dbReference>
<comment type="similarity">
    <text evidence="1">Belongs to the N-acetylmuramoyl-L-alanine amidase 2 family.</text>
</comment>
<dbReference type="InterPro" id="IPR036505">
    <property type="entry name" value="Amidase/PGRP_sf"/>
</dbReference>
<evidence type="ECO:0000313" key="3">
    <source>
        <dbReference type="Proteomes" id="UP000436858"/>
    </source>
</evidence>
<dbReference type="KEGG" id="btho:Btheta7330_01417"/>
<evidence type="ECO:0000256" key="1">
    <source>
        <dbReference type="ARBA" id="ARBA00007553"/>
    </source>
</evidence>
<accession>A0A0P0EY29</accession>
<dbReference type="GO" id="GO:0008745">
    <property type="term" value="F:N-acetylmuramoyl-L-alanine amidase activity"/>
    <property type="evidence" value="ECO:0007669"/>
    <property type="project" value="InterPro"/>
</dbReference>
<proteinExistence type="inferred from homology"/>
<dbReference type="InterPro" id="IPR002502">
    <property type="entry name" value="Amidase_domain"/>
</dbReference>
<dbReference type="InterPro" id="IPR015510">
    <property type="entry name" value="PGRP"/>
</dbReference>
<dbReference type="SMART" id="SM00644">
    <property type="entry name" value="Ami_2"/>
    <property type="match status" value="1"/>
</dbReference>
<dbReference type="Pfam" id="PF01510">
    <property type="entry name" value="Amidase_2"/>
    <property type="match status" value="1"/>
</dbReference>
<dbReference type="EMBL" id="WCRY01000061">
    <property type="protein sequence ID" value="KAB4469119.1"/>
    <property type="molecule type" value="Genomic_DNA"/>
</dbReference>
<evidence type="ECO:0000313" key="2">
    <source>
        <dbReference type="EMBL" id="KAB4469119.1"/>
    </source>
</evidence>
<dbReference type="Gene3D" id="3.40.80.10">
    <property type="entry name" value="Peptidoglycan recognition protein-like"/>
    <property type="match status" value="1"/>
</dbReference>
<dbReference type="FunFam" id="3.40.80.10:FF:000008">
    <property type="entry name" value="N-acetylmuramoyl-L-alanine amidase"/>
    <property type="match status" value="1"/>
</dbReference>
<organism evidence="2 3">
    <name type="scientific">Bacteroides thetaiotaomicron</name>
    <dbReference type="NCBI Taxonomy" id="818"/>
    <lineage>
        <taxon>Bacteria</taxon>
        <taxon>Pseudomonadati</taxon>
        <taxon>Bacteroidota</taxon>
        <taxon>Bacteroidia</taxon>
        <taxon>Bacteroidales</taxon>
        <taxon>Bacteroidaceae</taxon>
        <taxon>Bacteroides</taxon>
    </lineage>
</organism>
<comment type="caution">
    <text evidence="2">The sequence shown here is derived from an EMBL/GenBank/DDBJ whole genome shotgun (WGS) entry which is preliminary data.</text>
</comment>
<dbReference type="GO" id="GO:0008270">
    <property type="term" value="F:zinc ion binding"/>
    <property type="evidence" value="ECO:0007669"/>
    <property type="project" value="InterPro"/>
</dbReference>
<gene>
    <name evidence="2" type="ORF">GAN91_27680</name>
</gene>
<dbReference type="CDD" id="cd06583">
    <property type="entry name" value="PGRP"/>
    <property type="match status" value="1"/>
</dbReference>